<organism evidence="1 2">
    <name type="scientific">Portunus trituberculatus</name>
    <name type="common">Swimming crab</name>
    <name type="synonym">Neptunus trituberculatus</name>
    <dbReference type="NCBI Taxonomy" id="210409"/>
    <lineage>
        <taxon>Eukaryota</taxon>
        <taxon>Metazoa</taxon>
        <taxon>Ecdysozoa</taxon>
        <taxon>Arthropoda</taxon>
        <taxon>Crustacea</taxon>
        <taxon>Multicrustacea</taxon>
        <taxon>Malacostraca</taxon>
        <taxon>Eumalacostraca</taxon>
        <taxon>Eucarida</taxon>
        <taxon>Decapoda</taxon>
        <taxon>Pleocyemata</taxon>
        <taxon>Brachyura</taxon>
        <taxon>Eubrachyura</taxon>
        <taxon>Portunoidea</taxon>
        <taxon>Portunidae</taxon>
        <taxon>Portuninae</taxon>
        <taxon>Portunus</taxon>
    </lineage>
</organism>
<comment type="caution">
    <text evidence="1">The sequence shown here is derived from an EMBL/GenBank/DDBJ whole genome shotgun (WGS) entry which is preliminary data.</text>
</comment>
<evidence type="ECO:0000313" key="1">
    <source>
        <dbReference type="EMBL" id="MPC81694.1"/>
    </source>
</evidence>
<sequence>MVPLYHGGARYNNESVLCNLA</sequence>
<dbReference type="EMBL" id="VSRR010057690">
    <property type="protein sequence ID" value="MPC81694.1"/>
    <property type="molecule type" value="Genomic_DNA"/>
</dbReference>
<accession>A0A5B7INA1</accession>
<proteinExistence type="predicted"/>
<protein>
    <submittedName>
        <fullName evidence="1">Uncharacterized protein</fullName>
    </submittedName>
</protein>
<keyword evidence="2" id="KW-1185">Reference proteome</keyword>
<gene>
    <name evidence="1" type="ORF">E2C01_076325</name>
</gene>
<evidence type="ECO:0000313" key="2">
    <source>
        <dbReference type="Proteomes" id="UP000324222"/>
    </source>
</evidence>
<reference evidence="1 2" key="1">
    <citation type="submission" date="2019-05" db="EMBL/GenBank/DDBJ databases">
        <title>Another draft genome of Portunus trituberculatus and its Hox gene families provides insights of decapod evolution.</title>
        <authorList>
            <person name="Jeong J.-H."/>
            <person name="Song I."/>
            <person name="Kim S."/>
            <person name="Choi T."/>
            <person name="Kim D."/>
            <person name="Ryu S."/>
            <person name="Kim W."/>
        </authorList>
    </citation>
    <scope>NUCLEOTIDE SEQUENCE [LARGE SCALE GENOMIC DNA]</scope>
    <source>
        <tissue evidence="1">Muscle</tissue>
    </source>
</reference>
<dbReference type="AlphaFoldDB" id="A0A5B7INA1"/>
<name>A0A5B7INA1_PORTR</name>
<dbReference type="Proteomes" id="UP000324222">
    <property type="component" value="Unassembled WGS sequence"/>
</dbReference>